<dbReference type="GO" id="GO:0006782">
    <property type="term" value="P:protoporphyrinogen IX biosynthetic process"/>
    <property type="evidence" value="ECO:0007669"/>
    <property type="project" value="UniProtKB-UniRule"/>
</dbReference>
<dbReference type="AlphaFoldDB" id="A0A379UZ45"/>
<dbReference type="EMBL" id="UGXK01000001">
    <property type="protein sequence ID" value="SUG73131.1"/>
    <property type="molecule type" value="Genomic_DNA"/>
</dbReference>
<feature type="domain" description="Tetrapyrrole biosynthesis uroporphyrinogen III synthase" evidence="10">
    <location>
        <begin position="14"/>
        <end position="226"/>
    </location>
</feature>
<evidence type="ECO:0000256" key="2">
    <source>
        <dbReference type="ARBA" id="ARBA00008133"/>
    </source>
</evidence>
<dbReference type="UniPathway" id="UPA00251">
    <property type="reaction ID" value="UER00320"/>
</dbReference>
<dbReference type="GO" id="GO:0004852">
    <property type="term" value="F:uroporphyrinogen-III synthase activity"/>
    <property type="evidence" value="ECO:0007669"/>
    <property type="project" value="UniProtKB-UniRule"/>
</dbReference>
<protein>
    <recommendedName>
        <fullName evidence="7 9">Uroporphyrinogen-III synthase</fullName>
        <ecNumber evidence="3 9">4.2.1.75</ecNumber>
    </recommendedName>
</protein>
<evidence type="ECO:0000256" key="9">
    <source>
        <dbReference type="RuleBase" id="RU366031"/>
    </source>
</evidence>
<dbReference type="InterPro" id="IPR039793">
    <property type="entry name" value="UROS/Hem4"/>
</dbReference>
<comment type="function">
    <text evidence="6 9">Catalyzes cyclization of the linear tetrapyrrole, hydroxymethylbilane, to the macrocyclic uroporphyrinogen III.</text>
</comment>
<evidence type="ECO:0000256" key="3">
    <source>
        <dbReference type="ARBA" id="ARBA00013109"/>
    </source>
</evidence>
<dbReference type="SUPFAM" id="SSF69618">
    <property type="entry name" value="HemD-like"/>
    <property type="match status" value="1"/>
</dbReference>
<dbReference type="PANTHER" id="PTHR38042">
    <property type="entry name" value="UROPORPHYRINOGEN-III SYNTHASE, CHLOROPLASTIC"/>
    <property type="match status" value="1"/>
</dbReference>
<evidence type="ECO:0000256" key="1">
    <source>
        <dbReference type="ARBA" id="ARBA00004772"/>
    </source>
</evidence>
<dbReference type="Pfam" id="PF02602">
    <property type="entry name" value="HEM4"/>
    <property type="match status" value="1"/>
</dbReference>
<keyword evidence="4 9" id="KW-0456">Lyase</keyword>
<dbReference type="Gene3D" id="3.40.50.10090">
    <property type="match status" value="2"/>
</dbReference>
<dbReference type="Proteomes" id="UP000255534">
    <property type="component" value="Unassembled WGS sequence"/>
</dbReference>
<dbReference type="InterPro" id="IPR003754">
    <property type="entry name" value="4pyrrol_synth_uPrphyn_synth"/>
</dbReference>
<organism evidence="11 12">
    <name type="scientific">Salmonella enterica I</name>
    <dbReference type="NCBI Taxonomy" id="59201"/>
    <lineage>
        <taxon>Bacteria</taxon>
        <taxon>Pseudomonadati</taxon>
        <taxon>Pseudomonadota</taxon>
        <taxon>Gammaproteobacteria</taxon>
        <taxon>Enterobacterales</taxon>
        <taxon>Enterobacteriaceae</taxon>
        <taxon>Salmonella</taxon>
    </lineage>
</organism>
<gene>
    <name evidence="11" type="primary">hemD</name>
    <name evidence="11" type="ORF">NCTC5798_04377</name>
</gene>
<dbReference type="CDD" id="cd06578">
    <property type="entry name" value="HemD"/>
    <property type="match status" value="1"/>
</dbReference>
<evidence type="ECO:0000256" key="6">
    <source>
        <dbReference type="ARBA" id="ARBA00037589"/>
    </source>
</evidence>
<keyword evidence="5 9" id="KW-0627">Porphyrin biosynthesis</keyword>
<evidence type="ECO:0000256" key="7">
    <source>
        <dbReference type="ARBA" id="ARBA00040167"/>
    </source>
</evidence>
<dbReference type="InterPro" id="IPR036108">
    <property type="entry name" value="4pyrrol_syn_uPrphyn_synt_sf"/>
</dbReference>
<evidence type="ECO:0000313" key="11">
    <source>
        <dbReference type="EMBL" id="SUG73131.1"/>
    </source>
</evidence>
<evidence type="ECO:0000259" key="10">
    <source>
        <dbReference type="Pfam" id="PF02602"/>
    </source>
</evidence>
<dbReference type="GO" id="GO:0006780">
    <property type="term" value="P:uroporphyrinogen III biosynthetic process"/>
    <property type="evidence" value="ECO:0007669"/>
    <property type="project" value="UniProtKB-UniRule"/>
</dbReference>
<evidence type="ECO:0000256" key="8">
    <source>
        <dbReference type="ARBA" id="ARBA00048617"/>
    </source>
</evidence>
<accession>A0A379UZ45</accession>
<evidence type="ECO:0000256" key="5">
    <source>
        <dbReference type="ARBA" id="ARBA00023244"/>
    </source>
</evidence>
<dbReference type="PANTHER" id="PTHR38042:SF1">
    <property type="entry name" value="UROPORPHYRINOGEN-III SYNTHASE, CHLOROPLASTIC"/>
    <property type="match status" value="1"/>
</dbReference>
<evidence type="ECO:0000256" key="4">
    <source>
        <dbReference type="ARBA" id="ARBA00023239"/>
    </source>
</evidence>
<sequence length="253" mass="28424">MSILITRPSPAGEALVSRLRALGQVAWSFPLIEFVAGRELPTLADRLATLTENDLVFALSQHAVAFAHAQLQRDGRNWPVAPRYFAIGRTTALALHTVSGFDIRYPLDREISEALLQLPELQNIAGKRALILRGNGGRELLGETLTARGAEVSFCECYQRCAKHYDGAEEAMRWHTRGVTTLVVTSGEMLQRLWSLTPEWYREHWLLRCRLLVVSERLAHLARELAGKILRSLITPTTMRCCAHYNNSHNGMP</sequence>
<name>A0A379UZ45_SALET</name>
<dbReference type="EC" id="4.2.1.75" evidence="3 9"/>
<proteinExistence type="inferred from homology"/>
<comment type="catalytic activity">
    <reaction evidence="8 9">
        <text>hydroxymethylbilane = uroporphyrinogen III + H2O</text>
        <dbReference type="Rhea" id="RHEA:18965"/>
        <dbReference type="ChEBI" id="CHEBI:15377"/>
        <dbReference type="ChEBI" id="CHEBI:57308"/>
        <dbReference type="ChEBI" id="CHEBI:57845"/>
        <dbReference type="EC" id="4.2.1.75"/>
    </reaction>
</comment>
<dbReference type="NCBIfam" id="NF004582">
    <property type="entry name" value="PRK05928.1-1"/>
    <property type="match status" value="1"/>
</dbReference>
<evidence type="ECO:0000313" key="12">
    <source>
        <dbReference type="Proteomes" id="UP000255534"/>
    </source>
</evidence>
<comment type="pathway">
    <text evidence="1 9">Porphyrin-containing compound metabolism; protoporphyrin-IX biosynthesis; coproporphyrinogen-III from 5-aminolevulinate: step 3/4.</text>
</comment>
<comment type="similarity">
    <text evidence="2 9">Belongs to the uroporphyrinogen-III synthase family.</text>
</comment>
<reference evidence="11 12" key="1">
    <citation type="submission" date="2018-06" db="EMBL/GenBank/DDBJ databases">
        <authorList>
            <consortium name="Pathogen Informatics"/>
            <person name="Doyle S."/>
        </authorList>
    </citation>
    <scope>NUCLEOTIDE SEQUENCE [LARGE SCALE GENOMIC DNA]</scope>
    <source>
        <strain evidence="11 12">NCTC5798</strain>
    </source>
</reference>